<comment type="caution">
    <text evidence="9">The sequence shown here is derived from an EMBL/GenBank/DDBJ whole genome shotgun (WGS) entry which is preliminary data.</text>
</comment>
<dbReference type="Proteomes" id="UP001144612">
    <property type="component" value="Unassembled WGS sequence"/>
</dbReference>
<evidence type="ECO:0000256" key="7">
    <source>
        <dbReference type="ARBA" id="ARBA00023136"/>
    </source>
</evidence>
<feature type="transmembrane region" description="Helical" evidence="8">
    <location>
        <begin position="12"/>
        <end position="28"/>
    </location>
</feature>
<feature type="transmembrane region" description="Helical" evidence="8">
    <location>
        <begin position="147"/>
        <end position="163"/>
    </location>
</feature>
<evidence type="ECO:0000256" key="3">
    <source>
        <dbReference type="ARBA" id="ARBA00022448"/>
    </source>
</evidence>
<evidence type="ECO:0000256" key="4">
    <source>
        <dbReference type="ARBA" id="ARBA00022544"/>
    </source>
</evidence>
<proteinExistence type="inferred from homology"/>
<comment type="similarity">
    <text evidence="2">Belongs to the amino acid-polyamine-organocation (APC) superfamily. Spore germination protein (SGP) (TC 2.A.3.9) family.</text>
</comment>
<reference evidence="9" key="1">
    <citation type="submission" date="2022-12" db="EMBL/GenBank/DDBJ databases">
        <title>Clostridium sp. nov., isolated from industrial wastewater.</title>
        <authorList>
            <person name="Jiayan W."/>
        </authorList>
    </citation>
    <scope>NUCLEOTIDE SEQUENCE</scope>
    <source>
        <strain evidence="9">ZC22-4</strain>
    </source>
</reference>
<comment type="subcellular location">
    <subcellularLocation>
        <location evidence="1">Membrane</location>
        <topology evidence="1">Multi-pass membrane protein</topology>
    </subcellularLocation>
</comment>
<feature type="transmembrane region" description="Helical" evidence="8">
    <location>
        <begin position="78"/>
        <end position="98"/>
    </location>
</feature>
<sequence>MDNRRIISSYDLFVSMVVTVIGTSIFSYPGELSKVIGTDGWIVILITSIFVGILLYLLNKALKANNYNRLLDVLYDNFGNLFGAIIALIFVCAAITSISLQMRIFIEVTKMYLLEKTPTEFILILMILTGTFLIRGELESIIRFNEIAFWLMFIPLLLVVPFVLNGGNYTNILPVFNHEPLQYLKACKTGLFGFLGLAISYMLFPYVKDKKDIYKITFRSLAFIVVFYIIINMASLIMFSKEYNSEQLWSSISMISVVDIPGTFIERWEGLAMIFWIIFYFTTFINLYYFSSEIIRDIFHLEDVKISLMFIIPLIYIITLYPENVAEVYMIQKKIFPYIDIFIVGVIPIFLLIMALFKTRRVKNEG</sequence>
<feature type="transmembrane region" description="Helical" evidence="8">
    <location>
        <begin position="118"/>
        <end position="135"/>
    </location>
</feature>
<dbReference type="NCBIfam" id="TIGR00912">
    <property type="entry name" value="2A0309"/>
    <property type="match status" value="1"/>
</dbReference>
<keyword evidence="6 8" id="KW-1133">Transmembrane helix</keyword>
<evidence type="ECO:0000313" key="10">
    <source>
        <dbReference type="Proteomes" id="UP001144612"/>
    </source>
</evidence>
<evidence type="ECO:0000256" key="2">
    <source>
        <dbReference type="ARBA" id="ARBA00007998"/>
    </source>
</evidence>
<organism evidence="9 10">
    <name type="scientific">Clostridium brassicae</name>
    <dbReference type="NCBI Taxonomy" id="2999072"/>
    <lineage>
        <taxon>Bacteria</taxon>
        <taxon>Bacillati</taxon>
        <taxon>Bacillota</taxon>
        <taxon>Clostridia</taxon>
        <taxon>Eubacteriales</taxon>
        <taxon>Clostridiaceae</taxon>
        <taxon>Clostridium</taxon>
    </lineage>
</organism>
<feature type="transmembrane region" description="Helical" evidence="8">
    <location>
        <begin position="303"/>
        <end position="323"/>
    </location>
</feature>
<accession>A0ABT4D8Y3</accession>
<keyword evidence="5 8" id="KW-0812">Transmembrane</keyword>
<evidence type="ECO:0000256" key="5">
    <source>
        <dbReference type="ARBA" id="ARBA00022692"/>
    </source>
</evidence>
<feature type="transmembrane region" description="Helical" evidence="8">
    <location>
        <begin position="183"/>
        <end position="204"/>
    </location>
</feature>
<feature type="transmembrane region" description="Helical" evidence="8">
    <location>
        <begin position="271"/>
        <end position="291"/>
    </location>
</feature>
<dbReference type="InterPro" id="IPR004761">
    <property type="entry name" value="Spore_GerAB"/>
</dbReference>
<keyword evidence="7 8" id="KW-0472">Membrane</keyword>
<evidence type="ECO:0000256" key="8">
    <source>
        <dbReference type="SAM" id="Phobius"/>
    </source>
</evidence>
<keyword evidence="4" id="KW-0309">Germination</keyword>
<dbReference type="Pfam" id="PF03845">
    <property type="entry name" value="Spore_permease"/>
    <property type="match status" value="1"/>
</dbReference>
<evidence type="ECO:0000256" key="1">
    <source>
        <dbReference type="ARBA" id="ARBA00004141"/>
    </source>
</evidence>
<keyword evidence="10" id="KW-1185">Reference proteome</keyword>
<keyword evidence="3" id="KW-0813">Transport</keyword>
<gene>
    <name evidence="9" type="ORF">OW729_09050</name>
</gene>
<evidence type="ECO:0000313" key="9">
    <source>
        <dbReference type="EMBL" id="MCY6958752.1"/>
    </source>
</evidence>
<evidence type="ECO:0000256" key="6">
    <source>
        <dbReference type="ARBA" id="ARBA00022989"/>
    </source>
</evidence>
<dbReference type="EMBL" id="JAPQFJ010000008">
    <property type="protein sequence ID" value="MCY6958752.1"/>
    <property type="molecule type" value="Genomic_DNA"/>
</dbReference>
<dbReference type="PANTHER" id="PTHR34975:SF2">
    <property type="entry name" value="SPORE GERMINATION PROTEIN A2"/>
    <property type="match status" value="1"/>
</dbReference>
<feature type="transmembrane region" description="Helical" evidence="8">
    <location>
        <begin position="216"/>
        <end position="239"/>
    </location>
</feature>
<dbReference type="Gene3D" id="1.20.1740.10">
    <property type="entry name" value="Amino acid/polyamine transporter I"/>
    <property type="match status" value="1"/>
</dbReference>
<dbReference type="RefSeq" id="WP_268061170.1">
    <property type="nucleotide sequence ID" value="NZ_JAPQFJ010000008.1"/>
</dbReference>
<dbReference type="PANTHER" id="PTHR34975">
    <property type="entry name" value="SPORE GERMINATION PROTEIN A2"/>
    <property type="match status" value="1"/>
</dbReference>
<name>A0ABT4D8Y3_9CLOT</name>
<protein>
    <submittedName>
        <fullName evidence="9">Endospore germination permease</fullName>
    </submittedName>
</protein>
<feature type="transmembrane region" description="Helical" evidence="8">
    <location>
        <begin position="335"/>
        <end position="357"/>
    </location>
</feature>
<feature type="transmembrane region" description="Helical" evidence="8">
    <location>
        <begin position="40"/>
        <end position="58"/>
    </location>
</feature>